<protein>
    <submittedName>
        <fullName evidence="5">FAD binding domain-containing protein</fullName>
    </submittedName>
</protein>
<organism evidence="5 6">
    <name type="scientific">Ancylobacter mangrovi</name>
    <dbReference type="NCBI Taxonomy" id="2972472"/>
    <lineage>
        <taxon>Bacteria</taxon>
        <taxon>Pseudomonadati</taxon>
        <taxon>Pseudomonadota</taxon>
        <taxon>Alphaproteobacteria</taxon>
        <taxon>Hyphomicrobiales</taxon>
        <taxon>Xanthobacteraceae</taxon>
        <taxon>Ancylobacter</taxon>
    </lineage>
</organism>
<dbReference type="SUPFAM" id="SSF56176">
    <property type="entry name" value="FAD-binding/transporter-associated domain-like"/>
    <property type="match status" value="1"/>
</dbReference>
<gene>
    <name evidence="5" type="ORF">NVS89_15500</name>
</gene>
<dbReference type="InterPro" id="IPR051312">
    <property type="entry name" value="Diverse_Substr_Oxidored"/>
</dbReference>
<dbReference type="InterPro" id="IPR036318">
    <property type="entry name" value="FAD-bd_PCMH-like_sf"/>
</dbReference>
<keyword evidence="1" id="KW-0285">Flavoprotein</keyword>
<dbReference type="InterPro" id="IPR016169">
    <property type="entry name" value="FAD-bd_PCMH_sub2"/>
</dbReference>
<feature type="domain" description="FAD-binding PCMH-type" evidence="4">
    <location>
        <begin position="1"/>
        <end position="177"/>
    </location>
</feature>
<name>A0A9X2T307_9HYPH</name>
<dbReference type="AlphaFoldDB" id="A0A9X2T307"/>
<dbReference type="Proteomes" id="UP001151088">
    <property type="component" value="Unassembled WGS sequence"/>
</dbReference>
<dbReference type="Pfam" id="PF00941">
    <property type="entry name" value="FAD_binding_5"/>
    <property type="match status" value="1"/>
</dbReference>
<evidence type="ECO:0000256" key="3">
    <source>
        <dbReference type="ARBA" id="ARBA00023002"/>
    </source>
</evidence>
<dbReference type="EMBL" id="JANTHZ010000007">
    <property type="protein sequence ID" value="MCS0496507.1"/>
    <property type="molecule type" value="Genomic_DNA"/>
</dbReference>
<evidence type="ECO:0000313" key="5">
    <source>
        <dbReference type="EMBL" id="MCS0496507.1"/>
    </source>
</evidence>
<dbReference type="InterPro" id="IPR016167">
    <property type="entry name" value="FAD-bd_PCMH_sub1"/>
</dbReference>
<dbReference type="PANTHER" id="PTHR42659:SF2">
    <property type="entry name" value="XANTHINE DEHYDROGENASE SUBUNIT C-RELATED"/>
    <property type="match status" value="1"/>
</dbReference>
<keyword evidence="3" id="KW-0560">Oxidoreductase</keyword>
<dbReference type="PROSITE" id="PS51387">
    <property type="entry name" value="FAD_PCMH"/>
    <property type="match status" value="1"/>
</dbReference>
<dbReference type="RefSeq" id="WP_258733671.1">
    <property type="nucleotide sequence ID" value="NZ_JANTHZ010000007.1"/>
</dbReference>
<dbReference type="GO" id="GO:0071949">
    <property type="term" value="F:FAD binding"/>
    <property type="evidence" value="ECO:0007669"/>
    <property type="project" value="InterPro"/>
</dbReference>
<keyword evidence="6" id="KW-1185">Reference proteome</keyword>
<dbReference type="PANTHER" id="PTHR42659">
    <property type="entry name" value="XANTHINE DEHYDROGENASE SUBUNIT C-RELATED"/>
    <property type="match status" value="1"/>
</dbReference>
<proteinExistence type="predicted"/>
<dbReference type="GO" id="GO:0016491">
    <property type="term" value="F:oxidoreductase activity"/>
    <property type="evidence" value="ECO:0007669"/>
    <property type="project" value="UniProtKB-KW"/>
</dbReference>
<sequence length="278" mass="28616">MKPAPFDYTRPASVSEAAAALAAGEGGAKLIAGGQSLGPMLNLRLVQPRLLVDVAGIEALHAFEETADALRIGAGITAANIEDQRIDTGAVPLLQRVAAGIAYRAVRNRGTIGGSLCHADPAADWVNLMPALGVRYELVGPSGRRTVAAADFMTAAFETVLAPDEVLETVVIPKPSAGARFGHVKIARKTGKFAMAIAVVVSDPGRGVFRALIGATHGRPLVVEEAASLLGSDGNTPDTARIGALLVEAGITEPAARQLHLTALRRAAAEAFSKALPS</sequence>
<evidence type="ECO:0000256" key="1">
    <source>
        <dbReference type="ARBA" id="ARBA00022630"/>
    </source>
</evidence>
<evidence type="ECO:0000256" key="2">
    <source>
        <dbReference type="ARBA" id="ARBA00022827"/>
    </source>
</evidence>
<reference evidence="5" key="1">
    <citation type="submission" date="2022-08" db="EMBL/GenBank/DDBJ databases">
        <authorList>
            <person name="Li F."/>
        </authorList>
    </citation>
    <scope>NUCLEOTIDE SEQUENCE</scope>
    <source>
        <strain evidence="5">MQZ15Z-1</strain>
    </source>
</reference>
<dbReference type="Gene3D" id="3.30.465.10">
    <property type="match status" value="1"/>
</dbReference>
<comment type="caution">
    <text evidence="5">The sequence shown here is derived from an EMBL/GenBank/DDBJ whole genome shotgun (WGS) entry which is preliminary data.</text>
</comment>
<dbReference type="InterPro" id="IPR002346">
    <property type="entry name" value="Mopterin_DH_FAD-bd"/>
</dbReference>
<evidence type="ECO:0000313" key="6">
    <source>
        <dbReference type="Proteomes" id="UP001151088"/>
    </source>
</evidence>
<evidence type="ECO:0000259" key="4">
    <source>
        <dbReference type="PROSITE" id="PS51387"/>
    </source>
</evidence>
<dbReference type="InterPro" id="IPR016166">
    <property type="entry name" value="FAD-bd_PCMH"/>
</dbReference>
<accession>A0A9X2T307</accession>
<keyword evidence="2" id="KW-0274">FAD</keyword>
<dbReference type="Gene3D" id="3.30.43.10">
    <property type="entry name" value="Uridine Diphospho-n-acetylenolpyruvylglucosamine Reductase, domain 2"/>
    <property type="match status" value="1"/>
</dbReference>